<dbReference type="CDD" id="cd16282">
    <property type="entry name" value="metallo-hydrolase-like_MBL-fold"/>
    <property type="match status" value="1"/>
</dbReference>
<dbReference type="PANTHER" id="PTHR42951:SF20">
    <property type="entry name" value="BETA LACTAMASE"/>
    <property type="match status" value="1"/>
</dbReference>
<dbReference type="PANTHER" id="PTHR42951">
    <property type="entry name" value="METALLO-BETA-LACTAMASE DOMAIN-CONTAINING"/>
    <property type="match status" value="1"/>
</dbReference>
<name>A0ABS6NQ17_9BURK</name>
<organism evidence="2 3">
    <name type="scientific">Advenella alkanexedens</name>
    <dbReference type="NCBI Taxonomy" id="1481665"/>
    <lineage>
        <taxon>Bacteria</taxon>
        <taxon>Pseudomonadati</taxon>
        <taxon>Pseudomonadota</taxon>
        <taxon>Betaproteobacteria</taxon>
        <taxon>Burkholderiales</taxon>
        <taxon>Alcaligenaceae</taxon>
    </lineage>
</organism>
<accession>A0ABS6NQ17</accession>
<keyword evidence="3" id="KW-1185">Reference proteome</keyword>
<reference evidence="2 3" key="1">
    <citation type="submission" date="2021-06" db="EMBL/GenBank/DDBJ databases">
        <authorList>
            <person name="Lu T."/>
            <person name="Wang Q."/>
            <person name="Han X."/>
        </authorList>
    </citation>
    <scope>NUCLEOTIDE SEQUENCE [LARGE SCALE GENOMIC DNA]</scope>
    <source>
        <strain evidence="2 3">LAM0050</strain>
    </source>
</reference>
<feature type="domain" description="Metallo-beta-lactamase" evidence="1">
    <location>
        <begin position="33"/>
        <end position="219"/>
    </location>
</feature>
<proteinExistence type="predicted"/>
<dbReference type="InterPro" id="IPR001279">
    <property type="entry name" value="Metallo-B-lactamas"/>
</dbReference>
<dbReference type="SMART" id="SM00849">
    <property type="entry name" value="Lactamase_B"/>
    <property type="match status" value="1"/>
</dbReference>
<dbReference type="Pfam" id="PF00753">
    <property type="entry name" value="Lactamase_B"/>
    <property type="match status" value="1"/>
</dbReference>
<protein>
    <submittedName>
        <fullName evidence="2">MBL fold metallo-hydrolase</fullName>
    </submittedName>
</protein>
<comment type="caution">
    <text evidence="2">The sequence shown here is derived from an EMBL/GenBank/DDBJ whole genome shotgun (WGS) entry which is preliminary data.</text>
</comment>
<gene>
    <name evidence="2" type="ORF">KU392_10790</name>
</gene>
<sequence length="321" mass="36366">MTVAFASTADHQDQQLYFEAIAPNIYAATAEGDPNVLVIIGKSGIMVVDTTATPAMAQPVIEKIREISDAPFKYVVLSHYHAVRTLGASAYDAQAIIASRGTFDLIKERGQQDYDSEFERFPRLFRGVDSIPGLTWPTIVFEQKLQIFIDDLEVRILHLGKGHTKGDTVVWIPKYRIMFGGDAIDYRSTPYCGDAYLKEWRESLRAIRSLEPAILVPGRGSALLGKENCSAAFDEMDEYLADVYEITRQGTTLGGLKEAFDYAYPRLKEKYGNWFIFEHCIPFSISRAFDESQGITEPRIWTAERDKELWREVHRATEKNT</sequence>
<dbReference type="EMBL" id="JAHSPR010000008">
    <property type="protein sequence ID" value="MBV4397732.1"/>
    <property type="molecule type" value="Genomic_DNA"/>
</dbReference>
<evidence type="ECO:0000313" key="3">
    <source>
        <dbReference type="Proteomes" id="UP000722165"/>
    </source>
</evidence>
<dbReference type="Proteomes" id="UP000722165">
    <property type="component" value="Unassembled WGS sequence"/>
</dbReference>
<evidence type="ECO:0000313" key="2">
    <source>
        <dbReference type="EMBL" id="MBV4397732.1"/>
    </source>
</evidence>
<dbReference type="InterPro" id="IPR050855">
    <property type="entry name" value="NDM-1-like"/>
</dbReference>
<evidence type="ECO:0000259" key="1">
    <source>
        <dbReference type="SMART" id="SM00849"/>
    </source>
</evidence>
<dbReference type="RefSeq" id="WP_217735296.1">
    <property type="nucleotide sequence ID" value="NZ_JAHSPR010000008.1"/>
</dbReference>